<gene>
    <name evidence="2" type="ORF">DPMN_016576</name>
</gene>
<organism evidence="2 3">
    <name type="scientific">Dreissena polymorpha</name>
    <name type="common">Zebra mussel</name>
    <name type="synonym">Mytilus polymorpha</name>
    <dbReference type="NCBI Taxonomy" id="45954"/>
    <lineage>
        <taxon>Eukaryota</taxon>
        <taxon>Metazoa</taxon>
        <taxon>Spiralia</taxon>
        <taxon>Lophotrochozoa</taxon>
        <taxon>Mollusca</taxon>
        <taxon>Bivalvia</taxon>
        <taxon>Autobranchia</taxon>
        <taxon>Heteroconchia</taxon>
        <taxon>Euheterodonta</taxon>
        <taxon>Imparidentia</taxon>
        <taxon>Neoheterodontei</taxon>
        <taxon>Myida</taxon>
        <taxon>Dreissenoidea</taxon>
        <taxon>Dreissenidae</taxon>
        <taxon>Dreissena</taxon>
    </lineage>
</organism>
<protein>
    <submittedName>
        <fullName evidence="2">Uncharacterized protein</fullName>
    </submittedName>
</protein>
<name>A0A9D4N9Y3_DREPO</name>
<evidence type="ECO:0000313" key="3">
    <source>
        <dbReference type="Proteomes" id="UP000828390"/>
    </source>
</evidence>
<keyword evidence="3" id="KW-1185">Reference proteome</keyword>
<sequence>MFLLNRKERTPSTVSGSSHTRASHCGLDSVTRFPPFYVVSASPPSGAASSPQSPSTMSGSSPRC</sequence>
<feature type="region of interest" description="Disordered" evidence="1">
    <location>
        <begin position="1"/>
        <end position="26"/>
    </location>
</feature>
<dbReference type="Proteomes" id="UP000828390">
    <property type="component" value="Unassembled WGS sequence"/>
</dbReference>
<evidence type="ECO:0000256" key="1">
    <source>
        <dbReference type="SAM" id="MobiDB-lite"/>
    </source>
</evidence>
<comment type="caution">
    <text evidence="2">The sequence shown here is derived from an EMBL/GenBank/DDBJ whole genome shotgun (WGS) entry which is preliminary data.</text>
</comment>
<feature type="region of interest" description="Disordered" evidence="1">
    <location>
        <begin position="41"/>
        <end position="64"/>
    </location>
</feature>
<dbReference type="EMBL" id="JAIWYP010000001">
    <property type="protein sequence ID" value="KAH3892458.1"/>
    <property type="molecule type" value="Genomic_DNA"/>
</dbReference>
<evidence type="ECO:0000313" key="2">
    <source>
        <dbReference type="EMBL" id="KAH3892458.1"/>
    </source>
</evidence>
<reference evidence="2" key="2">
    <citation type="submission" date="2020-11" db="EMBL/GenBank/DDBJ databases">
        <authorList>
            <person name="McCartney M.A."/>
            <person name="Auch B."/>
            <person name="Kono T."/>
            <person name="Mallez S."/>
            <person name="Becker A."/>
            <person name="Gohl D.M."/>
            <person name="Silverstein K.A.T."/>
            <person name="Koren S."/>
            <person name="Bechman K.B."/>
            <person name="Herman A."/>
            <person name="Abrahante J.E."/>
            <person name="Garbe J."/>
        </authorList>
    </citation>
    <scope>NUCLEOTIDE SEQUENCE</scope>
    <source>
        <strain evidence="2">Duluth1</strain>
        <tissue evidence="2">Whole animal</tissue>
    </source>
</reference>
<dbReference type="AlphaFoldDB" id="A0A9D4N9Y3"/>
<feature type="compositionally biased region" description="Basic and acidic residues" evidence="1">
    <location>
        <begin position="1"/>
        <end position="10"/>
    </location>
</feature>
<accession>A0A9D4N9Y3</accession>
<proteinExistence type="predicted"/>
<feature type="compositionally biased region" description="Polar residues" evidence="1">
    <location>
        <begin position="11"/>
        <end position="20"/>
    </location>
</feature>
<reference evidence="2" key="1">
    <citation type="journal article" date="2019" name="bioRxiv">
        <title>The Genome of the Zebra Mussel, Dreissena polymorpha: A Resource for Invasive Species Research.</title>
        <authorList>
            <person name="McCartney M.A."/>
            <person name="Auch B."/>
            <person name="Kono T."/>
            <person name="Mallez S."/>
            <person name="Zhang Y."/>
            <person name="Obille A."/>
            <person name="Becker A."/>
            <person name="Abrahante J.E."/>
            <person name="Garbe J."/>
            <person name="Badalamenti J.P."/>
            <person name="Herman A."/>
            <person name="Mangelson H."/>
            <person name="Liachko I."/>
            <person name="Sullivan S."/>
            <person name="Sone E.D."/>
            <person name="Koren S."/>
            <person name="Silverstein K.A.T."/>
            <person name="Beckman K.B."/>
            <person name="Gohl D.M."/>
        </authorList>
    </citation>
    <scope>NUCLEOTIDE SEQUENCE</scope>
    <source>
        <strain evidence="2">Duluth1</strain>
        <tissue evidence="2">Whole animal</tissue>
    </source>
</reference>